<dbReference type="InterPro" id="IPR050072">
    <property type="entry name" value="Peptidase_M20A"/>
</dbReference>
<keyword evidence="4" id="KW-0378">Hydrolase</keyword>
<keyword evidence="5" id="KW-0862">Zinc</keyword>
<evidence type="ECO:0000256" key="5">
    <source>
        <dbReference type="ARBA" id="ARBA00022833"/>
    </source>
</evidence>
<dbReference type="Pfam" id="PF01546">
    <property type="entry name" value="Peptidase_M20"/>
    <property type="match status" value="1"/>
</dbReference>
<organism evidence="7">
    <name type="scientific">Paraconexibacter sp. AEG42_29</name>
    <dbReference type="NCBI Taxonomy" id="2997339"/>
    <lineage>
        <taxon>Bacteria</taxon>
        <taxon>Bacillati</taxon>
        <taxon>Actinomycetota</taxon>
        <taxon>Thermoleophilia</taxon>
        <taxon>Solirubrobacterales</taxon>
        <taxon>Paraconexibacteraceae</taxon>
        <taxon>Paraconexibacter</taxon>
    </lineage>
</organism>
<dbReference type="PANTHER" id="PTHR43808:SF8">
    <property type="entry name" value="PEPTIDASE M20 DIMERISATION DOMAIN-CONTAINING PROTEIN"/>
    <property type="match status" value="1"/>
</dbReference>
<dbReference type="AlphaFoldDB" id="A0AAU7B3A4"/>
<evidence type="ECO:0000313" key="7">
    <source>
        <dbReference type="EMBL" id="XAY08358.1"/>
    </source>
</evidence>
<dbReference type="SUPFAM" id="SSF53187">
    <property type="entry name" value="Zn-dependent exopeptidases"/>
    <property type="match status" value="1"/>
</dbReference>
<comment type="cofactor">
    <cofactor evidence="1">
        <name>Zn(2+)</name>
        <dbReference type="ChEBI" id="CHEBI:29105"/>
    </cofactor>
</comment>
<gene>
    <name evidence="7" type="ORF">DSM112329_05258</name>
</gene>
<dbReference type="EMBL" id="CP114014">
    <property type="protein sequence ID" value="XAY08358.1"/>
    <property type="molecule type" value="Genomic_DNA"/>
</dbReference>
<evidence type="ECO:0000256" key="4">
    <source>
        <dbReference type="ARBA" id="ARBA00022801"/>
    </source>
</evidence>
<evidence type="ECO:0000256" key="3">
    <source>
        <dbReference type="ARBA" id="ARBA00022723"/>
    </source>
</evidence>
<feature type="domain" description="Peptidase M20 dimerisation" evidence="6">
    <location>
        <begin position="186"/>
        <end position="325"/>
    </location>
</feature>
<dbReference type="InterPro" id="IPR036264">
    <property type="entry name" value="Bact_exopeptidase_dim_dom"/>
</dbReference>
<proteinExistence type="inferred from homology"/>
<reference evidence="7" key="1">
    <citation type="submission" date="2022-12" db="EMBL/GenBank/DDBJ databases">
        <title>Paraconexibacter alkalitolerans sp. nov. and Baekduia alba sp. nov., isolated from soil and emended description of the genera Paraconexibacter (Chun et al., 2020) and Baekduia (An et al., 2020).</title>
        <authorList>
            <person name="Vieira S."/>
            <person name="Huber K.J."/>
            <person name="Geppert A."/>
            <person name="Wolf J."/>
            <person name="Neumann-Schaal M."/>
            <person name="Muesken M."/>
            <person name="Overmann J."/>
        </authorList>
    </citation>
    <scope>NUCLEOTIDE SEQUENCE</scope>
    <source>
        <strain evidence="7">AEG42_29</strain>
    </source>
</reference>
<dbReference type="KEGG" id="parq:DSM112329_05258"/>
<dbReference type="GO" id="GO:0016787">
    <property type="term" value="F:hydrolase activity"/>
    <property type="evidence" value="ECO:0007669"/>
    <property type="project" value="UniProtKB-KW"/>
</dbReference>
<comment type="similarity">
    <text evidence="2">Belongs to the peptidase M20A family.</text>
</comment>
<dbReference type="RefSeq" id="WP_354699540.1">
    <property type="nucleotide sequence ID" value="NZ_CP114014.1"/>
</dbReference>
<keyword evidence="3" id="KW-0479">Metal-binding</keyword>
<dbReference type="SUPFAM" id="SSF55031">
    <property type="entry name" value="Bacterial exopeptidase dimerisation domain"/>
    <property type="match status" value="1"/>
</dbReference>
<protein>
    <recommendedName>
        <fullName evidence="6">Peptidase M20 dimerisation domain-containing protein</fullName>
    </recommendedName>
</protein>
<dbReference type="InterPro" id="IPR011650">
    <property type="entry name" value="Peptidase_M20_dimer"/>
</dbReference>
<dbReference type="Gene3D" id="3.40.630.10">
    <property type="entry name" value="Zn peptidases"/>
    <property type="match status" value="1"/>
</dbReference>
<sequence length="433" mass="46854">MERLATALLQQLIRCNTVNPPGNERPAQELLAAELEGAGFEGITMVGSSEERPNLVARLKGKADGPTLCLLSHVDTVLASPADWERDPWSGTVDDDGMLWGRGALDMKSQTAAEVAAACTLAASGWRPERGELLIVSVADEETGGSQGAQWICEHHPDLVRCDELLNEGGGPVIPFEDGRYYGVCVAEKGVFRFTITTDGIAGHASIPKMGDNALLKLAPFLQLMADRQPGLDITTGPRGMLEGLGIPVDGDPAGALAELQRRDPILGMLVEPMLGVSLAPTKISASKKINVIPASAEIRVDCRVPPGLGRELAERRITEVLGTDGYRLDFTEQVPGNESPVDTDLFRTIESWIAKEDPEAKVIPTILAGFTDSRTFRNAFPECVAYGWFPHKHQTLYETAPLVHSANERIDVRDLGYATRCYAHIIKERLGS</sequence>
<dbReference type="Pfam" id="PF07687">
    <property type="entry name" value="M20_dimer"/>
    <property type="match status" value="1"/>
</dbReference>
<evidence type="ECO:0000259" key="6">
    <source>
        <dbReference type="Pfam" id="PF07687"/>
    </source>
</evidence>
<name>A0AAU7B3A4_9ACTN</name>
<evidence type="ECO:0000256" key="1">
    <source>
        <dbReference type="ARBA" id="ARBA00001947"/>
    </source>
</evidence>
<dbReference type="InterPro" id="IPR002933">
    <property type="entry name" value="Peptidase_M20"/>
</dbReference>
<dbReference type="GO" id="GO:0046872">
    <property type="term" value="F:metal ion binding"/>
    <property type="evidence" value="ECO:0007669"/>
    <property type="project" value="UniProtKB-KW"/>
</dbReference>
<dbReference type="Gene3D" id="3.30.70.360">
    <property type="match status" value="1"/>
</dbReference>
<dbReference type="PANTHER" id="PTHR43808">
    <property type="entry name" value="ACETYLORNITHINE DEACETYLASE"/>
    <property type="match status" value="1"/>
</dbReference>
<accession>A0AAU7B3A4</accession>
<dbReference type="Gene3D" id="1.10.150.900">
    <property type="match status" value="1"/>
</dbReference>
<evidence type="ECO:0000256" key="2">
    <source>
        <dbReference type="ARBA" id="ARBA00006247"/>
    </source>
</evidence>